<dbReference type="EMBL" id="APJZ01000001">
    <property type="protein sequence ID" value="EOD42807.1"/>
    <property type="molecule type" value="Genomic_DNA"/>
</dbReference>
<protein>
    <submittedName>
        <fullName evidence="1">Uncharacterized protein</fullName>
    </submittedName>
</protein>
<name>R1E5Y7_NANST</name>
<comment type="caution">
    <text evidence="1">The sequence shown here is derived from an EMBL/GenBank/DDBJ whole genome shotgun (WGS) entry which is preliminary data.</text>
</comment>
<proteinExistence type="predicted"/>
<reference evidence="1 2" key="1">
    <citation type="submission" date="2013-02" db="EMBL/GenBank/DDBJ databases">
        <title>Insights into archaeal evolution and symbiosis from the genomes of a Nanoarchaeon and its crenarchaeal host from Yellowstone National Park.</title>
        <authorList>
            <person name="Podar M."/>
            <person name="Makarova K.S."/>
            <person name="Graham D.E."/>
            <person name="Wolf Y.I."/>
            <person name="Koonin E.V."/>
            <person name="Reysenbach A.-L."/>
        </authorList>
    </citation>
    <scope>NUCLEOTIDE SEQUENCE [LARGE SCALE GENOMIC DNA]</scope>
</reference>
<dbReference type="AlphaFoldDB" id="R1E5Y7"/>
<gene>
    <name evidence="1" type="ORF">Nst1_146</name>
</gene>
<evidence type="ECO:0000313" key="1">
    <source>
        <dbReference type="EMBL" id="EOD42807.1"/>
    </source>
</evidence>
<keyword evidence="2" id="KW-1185">Reference proteome</keyword>
<dbReference type="Proteomes" id="UP000053279">
    <property type="component" value="Unassembled WGS sequence"/>
</dbReference>
<sequence length="205" mass="24343">MYNRQSYKSYEKTYDLLEKNKKLELEYPIREIRGLFYLISKHIQENANLPKIERLTAVIDLYCNMHNEPTSCIYDTKMDIYNDKYKLIGCSSKKQDESYEIKCTNYNDISFIDLSNSPQITYSLEGIKYLILSAYNTLYPGILIDMSERGNQYIDIITKVSMNLNNSTNENPKMFVDNNLFIFNSDGFIIEIFWEFYHSPKLYLF</sequence>
<evidence type="ECO:0000313" key="2">
    <source>
        <dbReference type="Proteomes" id="UP000053279"/>
    </source>
</evidence>
<organism evidence="1 2">
    <name type="scientific">Nanobsidianus stetteri</name>
    <dbReference type="NCBI Taxonomy" id="1294122"/>
    <lineage>
        <taxon>Archaea</taxon>
        <taxon>Nanobdellota</taxon>
        <taxon>Candidatus Nanoarchaeia</taxon>
        <taxon>Nanoarchaeales</taxon>
        <taxon>Nanopusillaceae</taxon>
        <taxon>Candidatus Nanobsidianus</taxon>
    </lineage>
</organism>
<accession>R1E5Y7</accession>